<keyword evidence="4" id="KW-0443">Lipid metabolism</keyword>
<dbReference type="FunFam" id="1.10.12.10:FF:000004">
    <property type="entry name" value="Delta3,5-delta2,4-dienoyl-CoA isomerase"/>
    <property type="match status" value="1"/>
</dbReference>
<dbReference type="Gene3D" id="1.10.12.10">
    <property type="entry name" value="Lyase 2-enoyl-coa Hydratase, Chain A, domain 2"/>
    <property type="match status" value="1"/>
</dbReference>
<dbReference type="Pfam" id="PF00378">
    <property type="entry name" value="ECH_1"/>
    <property type="match status" value="1"/>
</dbReference>
<evidence type="ECO:0000313" key="7">
    <source>
        <dbReference type="Proteomes" id="UP001054902"/>
    </source>
</evidence>
<accession>A0AAD3CHW5</accession>
<dbReference type="InterPro" id="IPR029045">
    <property type="entry name" value="ClpP/crotonase-like_dom_sf"/>
</dbReference>
<dbReference type="PANTHER" id="PTHR43149:SF1">
    <property type="entry name" value="DELTA(3,5)-DELTA(2,4)-DIENOYL-COA ISOMERASE, MITOCHONDRIAL"/>
    <property type="match status" value="1"/>
</dbReference>
<dbReference type="SUPFAM" id="SSF52096">
    <property type="entry name" value="ClpP/crotonase"/>
    <property type="match status" value="1"/>
</dbReference>
<evidence type="ECO:0000256" key="3">
    <source>
        <dbReference type="ARBA" id="ARBA00022832"/>
    </source>
</evidence>
<keyword evidence="5" id="KW-0413">Isomerase</keyword>
<comment type="pathway">
    <text evidence="1">Lipid metabolism; fatty acid beta-oxidation.</text>
</comment>
<dbReference type="CDD" id="cd06558">
    <property type="entry name" value="crotonase-like"/>
    <property type="match status" value="1"/>
</dbReference>
<sequence>MEANASNESDVARRYISFKNKILEMQACLTAIEKCPIPVVCAIHGACIGGGIDLSCCADVRICSPDAKFSVREARLGLAADVGTLQRFPKICGHGSRVRELCLTGENFDAVEALRIGFVSRIESNLFESAMNVCQTIARNSPVAVQGTKLSLNYSRDHTVEEGLNHIAMHNAAALMTDDLIASVMAASGSEGNFQNMLPMAKL</sequence>
<gene>
    <name evidence="6" type="ORF">CTEN210_02637</name>
</gene>
<dbReference type="InterPro" id="IPR014748">
    <property type="entry name" value="Enoyl-CoA_hydra_C"/>
</dbReference>
<dbReference type="Gene3D" id="3.90.226.10">
    <property type="entry name" value="2-enoyl-CoA Hydratase, Chain A, domain 1"/>
    <property type="match status" value="1"/>
</dbReference>
<dbReference type="GO" id="GO:0006631">
    <property type="term" value="P:fatty acid metabolic process"/>
    <property type="evidence" value="ECO:0007669"/>
    <property type="project" value="UniProtKB-KW"/>
</dbReference>
<dbReference type="PANTHER" id="PTHR43149">
    <property type="entry name" value="ENOYL-COA HYDRATASE"/>
    <property type="match status" value="1"/>
</dbReference>
<evidence type="ECO:0000256" key="4">
    <source>
        <dbReference type="ARBA" id="ARBA00023098"/>
    </source>
</evidence>
<dbReference type="AlphaFoldDB" id="A0AAD3CHW5"/>
<keyword evidence="7" id="KW-1185">Reference proteome</keyword>
<evidence type="ECO:0000256" key="1">
    <source>
        <dbReference type="ARBA" id="ARBA00005005"/>
    </source>
</evidence>
<keyword evidence="3" id="KW-0276">Fatty acid metabolism</keyword>
<evidence type="ECO:0000256" key="2">
    <source>
        <dbReference type="ARBA" id="ARBA00005254"/>
    </source>
</evidence>
<organism evidence="6 7">
    <name type="scientific">Chaetoceros tenuissimus</name>
    <dbReference type="NCBI Taxonomy" id="426638"/>
    <lineage>
        <taxon>Eukaryota</taxon>
        <taxon>Sar</taxon>
        <taxon>Stramenopiles</taxon>
        <taxon>Ochrophyta</taxon>
        <taxon>Bacillariophyta</taxon>
        <taxon>Coscinodiscophyceae</taxon>
        <taxon>Chaetocerotophycidae</taxon>
        <taxon>Chaetocerotales</taxon>
        <taxon>Chaetocerotaceae</taxon>
        <taxon>Chaetoceros</taxon>
    </lineage>
</organism>
<reference evidence="6 7" key="1">
    <citation type="journal article" date="2021" name="Sci. Rep.">
        <title>The genome of the diatom Chaetoceros tenuissimus carries an ancient integrated fragment of an extant virus.</title>
        <authorList>
            <person name="Hongo Y."/>
            <person name="Kimura K."/>
            <person name="Takaki Y."/>
            <person name="Yoshida Y."/>
            <person name="Baba S."/>
            <person name="Kobayashi G."/>
            <person name="Nagasaki K."/>
            <person name="Hano T."/>
            <person name="Tomaru Y."/>
        </authorList>
    </citation>
    <scope>NUCLEOTIDE SEQUENCE [LARGE SCALE GENOMIC DNA]</scope>
    <source>
        <strain evidence="6 7">NIES-3715</strain>
    </source>
</reference>
<dbReference type="InterPro" id="IPR045002">
    <property type="entry name" value="Ech1-like"/>
</dbReference>
<comment type="similarity">
    <text evidence="2">Belongs to the enoyl-CoA hydratase/isomerase family.</text>
</comment>
<dbReference type="Proteomes" id="UP001054902">
    <property type="component" value="Unassembled WGS sequence"/>
</dbReference>
<evidence type="ECO:0000313" key="6">
    <source>
        <dbReference type="EMBL" id="GFH46163.1"/>
    </source>
</evidence>
<proteinExistence type="inferred from homology"/>
<protein>
    <submittedName>
        <fullName evidence="6">Uncharacterized protein</fullName>
    </submittedName>
</protein>
<dbReference type="EMBL" id="BLLK01000022">
    <property type="protein sequence ID" value="GFH46163.1"/>
    <property type="molecule type" value="Genomic_DNA"/>
</dbReference>
<dbReference type="InterPro" id="IPR001753">
    <property type="entry name" value="Enoyl-CoA_hydra/iso"/>
</dbReference>
<dbReference type="GO" id="GO:0051750">
    <property type="term" value="F:delta(3,5)-delta(2,4)-dienoyl-CoA isomerase activity"/>
    <property type="evidence" value="ECO:0007669"/>
    <property type="project" value="TreeGrafter"/>
</dbReference>
<comment type="caution">
    <text evidence="6">The sequence shown here is derived from an EMBL/GenBank/DDBJ whole genome shotgun (WGS) entry which is preliminary data.</text>
</comment>
<name>A0AAD3CHW5_9STRA</name>
<evidence type="ECO:0000256" key="5">
    <source>
        <dbReference type="ARBA" id="ARBA00023235"/>
    </source>
</evidence>